<dbReference type="CDD" id="cd20170">
    <property type="entry name" value="Peptidase_M90-like"/>
    <property type="match status" value="1"/>
</dbReference>
<dbReference type="PANTHER" id="PTHR30164">
    <property type="entry name" value="MTFA PEPTIDASE"/>
    <property type="match status" value="1"/>
</dbReference>
<accession>A0A916XUV0</accession>
<reference evidence="1" key="1">
    <citation type="journal article" date="2014" name="Int. J. Syst. Evol. Microbiol.">
        <title>Complete genome sequence of Corynebacterium casei LMG S-19264T (=DSM 44701T), isolated from a smear-ripened cheese.</title>
        <authorList>
            <consortium name="US DOE Joint Genome Institute (JGI-PGF)"/>
            <person name="Walter F."/>
            <person name="Albersmeier A."/>
            <person name="Kalinowski J."/>
            <person name="Ruckert C."/>
        </authorList>
    </citation>
    <scope>NUCLEOTIDE SEQUENCE</scope>
    <source>
        <strain evidence="1">CGMCC 1.12506</strain>
    </source>
</reference>
<proteinExistence type="predicted"/>
<dbReference type="InterPro" id="IPR010384">
    <property type="entry name" value="MtfA_fam"/>
</dbReference>
<evidence type="ECO:0008006" key="3">
    <source>
        <dbReference type="Google" id="ProtNLM"/>
    </source>
</evidence>
<reference evidence="1" key="2">
    <citation type="submission" date="2020-09" db="EMBL/GenBank/DDBJ databases">
        <authorList>
            <person name="Sun Q."/>
            <person name="Zhou Y."/>
        </authorList>
    </citation>
    <scope>NUCLEOTIDE SEQUENCE</scope>
    <source>
        <strain evidence="1">CGMCC 1.12506</strain>
    </source>
</reference>
<gene>
    <name evidence="1" type="ORF">GCM10011343_01030</name>
</gene>
<name>A0A916XUV0_9FLAO</name>
<dbReference type="SUPFAM" id="SSF55486">
    <property type="entry name" value="Metalloproteases ('zincins'), catalytic domain"/>
    <property type="match status" value="1"/>
</dbReference>
<organism evidence="1 2">
    <name type="scientific">Flavobacterium orientale</name>
    <dbReference type="NCBI Taxonomy" id="1756020"/>
    <lineage>
        <taxon>Bacteria</taxon>
        <taxon>Pseudomonadati</taxon>
        <taxon>Bacteroidota</taxon>
        <taxon>Flavobacteriia</taxon>
        <taxon>Flavobacteriales</taxon>
        <taxon>Flavobacteriaceae</taxon>
        <taxon>Flavobacterium</taxon>
    </lineage>
</organism>
<dbReference type="Pfam" id="PF06167">
    <property type="entry name" value="Peptidase_M90"/>
    <property type="match status" value="1"/>
</dbReference>
<keyword evidence="2" id="KW-1185">Reference proteome</keyword>
<evidence type="ECO:0000313" key="2">
    <source>
        <dbReference type="Proteomes" id="UP000625735"/>
    </source>
</evidence>
<dbReference type="AlphaFoldDB" id="A0A916XUV0"/>
<dbReference type="GO" id="GO:0004177">
    <property type="term" value="F:aminopeptidase activity"/>
    <property type="evidence" value="ECO:0007669"/>
    <property type="project" value="TreeGrafter"/>
</dbReference>
<evidence type="ECO:0000313" key="1">
    <source>
        <dbReference type="EMBL" id="GGD13775.1"/>
    </source>
</evidence>
<protein>
    <recommendedName>
        <fullName evidence="3">Zinc-dependent peptidase</fullName>
    </recommendedName>
</protein>
<dbReference type="RefSeq" id="WP_188360545.1">
    <property type="nucleotide sequence ID" value="NZ_BMFG01000001.1"/>
</dbReference>
<dbReference type="EMBL" id="BMFG01000001">
    <property type="protein sequence ID" value="GGD13775.1"/>
    <property type="molecule type" value="Genomic_DNA"/>
</dbReference>
<comment type="caution">
    <text evidence="1">The sequence shown here is derived from an EMBL/GenBank/DDBJ whole genome shotgun (WGS) entry which is preliminary data.</text>
</comment>
<dbReference type="Gene3D" id="1.10.472.150">
    <property type="entry name" value="Glucose-regulated metallo-peptidase M90, N-terminal domain"/>
    <property type="match status" value="1"/>
</dbReference>
<dbReference type="InterPro" id="IPR042252">
    <property type="entry name" value="MtfA_N"/>
</dbReference>
<dbReference type="Proteomes" id="UP000625735">
    <property type="component" value="Unassembled WGS sequence"/>
</dbReference>
<sequence length="267" mass="31934">MVIVLLLLIILILLILLLFSAIVLNTIEHYHLKFFNKPVFVHFYISPKVLSDKERNILNNKIEFYKKLDPKRKSYFEHRVAKFISHYQFVSKEDLVVTDEMKLMIAGTAVKVTFGMRKYLLDVFDKIILYPNIYYSTINDAWHKGEFNPRMKALVFSWQDFLDGYEYSNDNLNLGIHEFAHAVHMHGLKRTDASSLQFAKMYVKIREYIEKPEVLNKLIESNYFRIYAYSNHFEFIAVILEHFFETPEQFQEEHPELFNKVRKMINL</sequence>
<dbReference type="PANTHER" id="PTHR30164:SF2">
    <property type="entry name" value="PROTEIN MTFA"/>
    <property type="match status" value="1"/>
</dbReference>
<dbReference type="GO" id="GO:0005829">
    <property type="term" value="C:cytosol"/>
    <property type="evidence" value="ECO:0007669"/>
    <property type="project" value="TreeGrafter"/>
</dbReference>